<dbReference type="Pfam" id="PF03080">
    <property type="entry name" value="Neprosin"/>
    <property type="match status" value="1"/>
</dbReference>
<proteinExistence type="predicted"/>
<dbReference type="AlphaFoldDB" id="A0AAV9CAD3"/>
<feature type="domain" description="Neprosin PEP catalytic" evidence="1">
    <location>
        <begin position="31"/>
        <end position="75"/>
    </location>
</feature>
<dbReference type="EMBL" id="JAUJYO010000020">
    <property type="protein sequence ID" value="KAK1285722.1"/>
    <property type="molecule type" value="Genomic_DNA"/>
</dbReference>
<comment type="caution">
    <text evidence="2">The sequence shown here is derived from an EMBL/GenBank/DDBJ whole genome shotgun (WGS) entry which is preliminary data.</text>
</comment>
<keyword evidence="3" id="KW-1185">Reference proteome</keyword>
<accession>A0AAV9CAD3</accession>
<dbReference type="Proteomes" id="UP001180020">
    <property type="component" value="Unassembled WGS sequence"/>
</dbReference>
<sequence length="134" mass="14853">MKEIDRMLKVLNKPAIKTIKRNQWWSHHRTKVYPDMYGDNQTQSFIYWTGGAYRTTDCDNLKCSGIVQVGSSLVPRFAGGEEVVQYGVEIVDSGVAHGIEGPHTTTEMGSSHFSGEGEGKATPSASYRICHILC</sequence>
<reference evidence="2" key="1">
    <citation type="journal article" date="2023" name="Nat. Commun.">
        <title>Diploid and tetraploid genomes of Acorus and the evolution of monocots.</title>
        <authorList>
            <person name="Ma L."/>
            <person name="Liu K.W."/>
            <person name="Li Z."/>
            <person name="Hsiao Y.Y."/>
            <person name="Qi Y."/>
            <person name="Fu T."/>
            <person name="Tang G.D."/>
            <person name="Zhang D."/>
            <person name="Sun W.H."/>
            <person name="Liu D.K."/>
            <person name="Li Y."/>
            <person name="Chen G.Z."/>
            <person name="Liu X.D."/>
            <person name="Liao X.Y."/>
            <person name="Jiang Y.T."/>
            <person name="Yu X."/>
            <person name="Hao Y."/>
            <person name="Huang J."/>
            <person name="Zhao X.W."/>
            <person name="Ke S."/>
            <person name="Chen Y.Y."/>
            <person name="Wu W.L."/>
            <person name="Hsu J.L."/>
            <person name="Lin Y.F."/>
            <person name="Huang M.D."/>
            <person name="Li C.Y."/>
            <person name="Huang L."/>
            <person name="Wang Z.W."/>
            <person name="Zhao X."/>
            <person name="Zhong W.Y."/>
            <person name="Peng D.H."/>
            <person name="Ahmad S."/>
            <person name="Lan S."/>
            <person name="Zhang J.S."/>
            <person name="Tsai W.C."/>
            <person name="Van de Peer Y."/>
            <person name="Liu Z.J."/>
        </authorList>
    </citation>
    <scope>NUCLEOTIDE SEQUENCE</scope>
    <source>
        <strain evidence="2">CP</strain>
    </source>
</reference>
<name>A0AAV9CAD3_ACOCL</name>
<evidence type="ECO:0000313" key="2">
    <source>
        <dbReference type="EMBL" id="KAK1285722.1"/>
    </source>
</evidence>
<protein>
    <recommendedName>
        <fullName evidence="1">Neprosin PEP catalytic domain-containing protein</fullName>
    </recommendedName>
</protein>
<evidence type="ECO:0000313" key="3">
    <source>
        <dbReference type="Proteomes" id="UP001180020"/>
    </source>
</evidence>
<gene>
    <name evidence="2" type="ORF">QJS10_CPB20g00480</name>
</gene>
<reference evidence="2" key="2">
    <citation type="submission" date="2023-06" db="EMBL/GenBank/DDBJ databases">
        <authorList>
            <person name="Ma L."/>
            <person name="Liu K.-W."/>
            <person name="Li Z."/>
            <person name="Hsiao Y.-Y."/>
            <person name="Qi Y."/>
            <person name="Fu T."/>
            <person name="Tang G."/>
            <person name="Zhang D."/>
            <person name="Sun W.-H."/>
            <person name="Liu D.-K."/>
            <person name="Li Y."/>
            <person name="Chen G.-Z."/>
            <person name="Liu X.-D."/>
            <person name="Liao X.-Y."/>
            <person name="Jiang Y.-T."/>
            <person name="Yu X."/>
            <person name="Hao Y."/>
            <person name="Huang J."/>
            <person name="Zhao X.-W."/>
            <person name="Ke S."/>
            <person name="Chen Y.-Y."/>
            <person name="Wu W.-L."/>
            <person name="Hsu J.-L."/>
            <person name="Lin Y.-F."/>
            <person name="Huang M.-D."/>
            <person name="Li C.-Y."/>
            <person name="Huang L."/>
            <person name="Wang Z.-W."/>
            <person name="Zhao X."/>
            <person name="Zhong W.-Y."/>
            <person name="Peng D.-H."/>
            <person name="Ahmad S."/>
            <person name="Lan S."/>
            <person name="Zhang J.-S."/>
            <person name="Tsai W.-C."/>
            <person name="Van De Peer Y."/>
            <person name="Liu Z.-J."/>
        </authorList>
    </citation>
    <scope>NUCLEOTIDE SEQUENCE</scope>
    <source>
        <strain evidence="2">CP</strain>
        <tissue evidence="2">Leaves</tissue>
    </source>
</reference>
<dbReference type="InterPro" id="IPR004314">
    <property type="entry name" value="Neprosin"/>
</dbReference>
<organism evidence="2 3">
    <name type="scientific">Acorus calamus</name>
    <name type="common">Sweet flag</name>
    <dbReference type="NCBI Taxonomy" id="4465"/>
    <lineage>
        <taxon>Eukaryota</taxon>
        <taxon>Viridiplantae</taxon>
        <taxon>Streptophyta</taxon>
        <taxon>Embryophyta</taxon>
        <taxon>Tracheophyta</taxon>
        <taxon>Spermatophyta</taxon>
        <taxon>Magnoliopsida</taxon>
        <taxon>Liliopsida</taxon>
        <taxon>Acoraceae</taxon>
        <taxon>Acorus</taxon>
    </lineage>
</organism>
<evidence type="ECO:0000259" key="1">
    <source>
        <dbReference type="Pfam" id="PF03080"/>
    </source>
</evidence>
<dbReference type="PANTHER" id="PTHR31589">
    <property type="entry name" value="PROTEIN, PUTATIVE (DUF239)-RELATED-RELATED"/>
    <property type="match status" value="1"/>
</dbReference>
<dbReference type="PANTHER" id="PTHR31589:SF24">
    <property type="entry name" value="OS07G0205500 PROTEIN"/>
    <property type="match status" value="1"/>
</dbReference>
<dbReference type="InterPro" id="IPR053168">
    <property type="entry name" value="Glutamic_endopeptidase"/>
</dbReference>